<dbReference type="Proteomes" id="UP000265703">
    <property type="component" value="Unassembled WGS sequence"/>
</dbReference>
<proteinExistence type="predicted"/>
<evidence type="ECO:0000313" key="3">
    <source>
        <dbReference type="Proteomes" id="UP000265703"/>
    </source>
</evidence>
<keyword evidence="3" id="KW-1185">Reference proteome</keyword>
<keyword evidence="1" id="KW-0175">Coiled coil</keyword>
<protein>
    <submittedName>
        <fullName evidence="2">Uncharacterized protein</fullName>
    </submittedName>
</protein>
<reference evidence="2 3" key="1">
    <citation type="submission" date="2018-06" db="EMBL/GenBank/DDBJ databases">
        <title>Comparative genomics reveals the genomic features of Rhizophagus irregularis, R. cerebriforme, R. diaphanum and Gigaspora rosea, and their symbiotic lifestyle signature.</title>
        <authorList>
            <person name="Morin E."/>
            <person name="San Clemente H."/>
            <person name="Chen E.C.H."/>
            <person name="De La Providencia I."/>
            <person name="Hainaut M."/>
            <person name="Kuo A."/>
            <person name="Kohler A."/>
            <person name="Murat C."/>
            <person name="Tang N."/>
            <person name="Roy S."/>
            <person name="Loubradou J."/>
            <person name="Henrissat B."/>
            <person name="Grigoriev I.V."/>
            <person name="Corradi N."/>
            <person name="Roux C."/>
            <person name="Martin F.M."/>
        </authorList>
    </citation>
    <scope>NUCLEOTIDE SEQUENCE [LARGE SCALE GENOMIC DNA]</scope>
    <source>
        <strain evidence="2 3">DAOM 227022</strain>
    </source>
</reference>
<dbReference type="OrthoDB" id="2369402at2759"/>
<comment type="caution">
    <text evidence="2">The sequence shown here is derived from an EMBL/GenBank/DDBJ whole genome shotgun (WGS) entry which is preliminary data.</text>
</comment>
<sequence length="126" mass="14590">MPHILKQAYHLKRAREIQAQKSKKKKNNKRRKINEVINKIDESKLDNTLELITKLPELSKEQFSLNEGKLISPYFQNKAQVKRLFNKLDLKTHANMSLSLKQSKLQLASSKIEVKNLAAGLEKIRA</sequence>
<feature type="coiled-coil region" evidence="1">
    <location>
        <begin position="19"/>
        <end position="46"/>
    </location>
</feature>
<accession>A0A397TCH7</accession>
<evidence type="ECO:0000256" key="1">
    <source>
        <dbReference type="SAM" id="Coils"/>
    </source>
</evidence>
<evidence type="ECO:0000313" key="2">
    <source>
        <dbReference type="EMBL" id="RIA95973.1"/>
    </source>
</evidence>
<name>A0A397TCH7_9GLOM</name>
<organism evidence="2 3">
    <name type="scientific">Glomus cerebriforme</name>
    <dbReference type="NCBI Taxonomy" id="658196"/>
    <lineage>
        <taxon>Eukaryota</taxon>
        <taxon>Fungi</taxon>
        <taxon>Fungi incertae sedis</taxon>
        <taxon>Mucoromycota</taxon>
        <taxon>Glomeromycotina</taxon>
        <taxon>Glomeromycetes</taxon>
        <taxon>Glomerales</taxon>
        <taxon>Glomeraceae</taxon>
        <taxon>Glomus</taxon>
    </lineage>
</organism>
<gene>
    <name evidence="2" type="ORF">C1645_815954</name>
</gene>
<dbReference type="EMBL" id="QKYT01000052">
    <property type="protein sequence ID" value="RIA95973.1"/>
    <property type="molecule type" value="Genomic_DNA"/>
</dbReference>
<dbReference type="AlphaFoldDB" id="A0A397TCH7"/>